<proteinExistence type="predicted"/>
<keyword evidence="3" id="KW-1185">Reference proteome</keyword>
<feature type="transmembrane region" description="Helical" evidence="1">
    <location>
        <begin position="14"/>
        <end position="33"/>
    </location>
</feature>
<protein>
    <submittedName>
        <fullName evidence="2">Putative membrane protein</fullName>
    </submittedName>
</protein>
<dbReference type="AlphaFoldDB" id="A0A1Y3GE77"/>
<evidence type="ECO:0000256" key="1">
    <source>
        <dbReference type="SAM" id="Phobius"/>
    </source>
</evidence>
<dbReference type="Proteomes" id="UP000195137">
    <property type="component" value="Unassembled WGS sequence"/>
</dbReference>
<dbReference type="Pfam" id="PF26064">
    <property type="entry name" value="DUF8023"/>
    <property type="match status" value="1"/>
</dbReference>
<feature type="transmembrane region" description="Helical" evidence="1">
    <location>
        <begin position="102"/>
        <end position="120"/>
    </location>
</feature>
<reference evidence="2 3" key="1">
    <citation type="submission" date="2016-12" db="EMBL/GenBank/DDBJ databases">
        <title>Discovery of methanogenic haloarchaea.</title>
        <authorList>
            <person name="Sorokin D.Y."/>
            <person name="Makarova K.S."/>
            <person name="Abbas B."/>
            <person name="Ferrer M."/>
            <person name="Golyshin P.N."/>
        </authorList>
    </citation>
    <scope>NUCLEOTIDE SEQUENCE [LARGE SCALE GENOMIC DNA]</scope>
    <source>
        <strain evidence="2">AMET1</strain>
    </source>
</reference>
<dbReference type="InterPro" id="IPR058336">
    <property type="entry name" value="VP3-like_halobact-type"/>
</dbReference>
<evidence type="ECO:0000313" key="2">
    <source>
        <dbReference type="EMBL" id="OUJ18603.1"/>
    </source>
</evidence>
<sequence>MINIGLKNFKENPIGPILLIVFIAASMITFELGTIEFMEIKIDEHAHYIALITLMAGYVESGGQDIMKLQNYQLATIAATPIMLIGIKHIEQISNLIFSDPLFTMAGFLTTILGYVFTTMGE</sequence>
<feature type="transmembrane region" description="Helical" evidence="1">
    <location>
        <begin position="45"/>
        <end position="60"/>
    </location>
</feature>
<gene>
    <name evidence="2" type="ORF">AMET1_0249</name>
</gene>
<accession>A0A1Y3GE77</accession>
<evidence type="ECO:0000313" key="3">
    <source>
        <dbReference type="Proteomes" id="UP000195137"/>
    </source>
</evidence>
<name>A0A1Y3GE77_9EURY</name>
<comment type="caution">
    <text evidence="2">The sequence shown here is derived from an EMBL/GenBank/DDBJ whole genome shotgun (WGS) entry which is preliminary data.</text>
</comment>
<keyword evidence="1" id="KW-0812">Transmembrane</keyword>
<keyword evidence="1" id="KW-1133">Transmembrane helix</keyword>
<organism evidence="2 3">
    <name type="scientific">Methanonatronarchaeum thermophilum</name>
    <dbReference type="NCBI Taxonomy" id="1927129"/>
    <lineage>
        <taxon>Archaea</taxon>
        <taxon>Methanobacteriati</taxon>
        <taxon>Methanobacteriota</taxon>
        <taxon>Methanonatronarchaeia</taxon>
        <taxon>Methanonatronarchaeales</taxon>
        <taxon>Methanonatronarchaeaceae</taxon>
        <taxon>Methanonatronarchaeum</taxon>
    </lineage>
</organism>
<dbReference type="EMBL" id="MRZU01000003">
    <property type="protein sequence ID" value="OUJ18603.1"/>
    <property type="molecule type" value="Genomic_DNA"/>
</dbReference>
<keyword evidence="1" id="KW-0472">Membrane</keyword>
<dbReference type="RefSeq" id="WP_086636678.1">
    <property type="nucleotide sequence ID" value="NZ_MRZU01000003.1"/>
</dbReference>